<dbReference type="PANTHER" id="PTHR40691">
    <property type="entry name" value="(NA+)-NQR MATURATION NQRM"/>
    <property type="match status" value="1"/>
</dbReference>
<dbReference type="AlphaFoldDB" id="A0A4U1Z2C4"/>
<dbReference type="RefSeq" id="WP_046224059.1">
    <property type="nucleotide sequence ID" value="NZ_CP065150.1"/>
</dbReference>
<protein>
    <submittedName>
        <fullName evidence="1">(Na+)-NQR maturation NqrM</fullName>
    </submittedName>
</protein>
<proteinExistence type="predicted"/>
<gene>
    <name evidence="1" type="primary">nqrM</name>
    <name evidence="1" type="ORF">FCV52_07955</name>
</gene>
<evidence type="ECO:0000313" key="2">
    <source>
        <dbReference type="Proteomes" id="UP000305234"/>
    </source>
</evidence>
<dbReference type="PANTHER" id="PTHR40691:SF3">
    <property type="entry name" value="(NA+)-NQR MATURATION NQRM"/>
    <property type="match status" value="1"/>
</dbReference>
<organism evidence="1 2">
    <name type="scientific">Vibrio kanaloae</name>
    <dbReference type="NCBI Taxonomy" id="170673"/>
    <lineage>
        <taxon>Bacteria</taxon>
        <taxon>Pseudomonadati</taxon>
        <taxon>Pseudomonadota</taxon>
        <taxon>Gammaproteobacteria</taxon>
        <taxon>Vibrionales</taxon>
        <taxon>Vibrionaceae</taxon>
        <taxon>Vibrio</taxon>
    </lineage>
</organism>
<dbReference type="EMBL" id="SYUW01000019">
    <property type="protein sequence ID" value="TKF26571.1"/>
    <property type="molecule type" value="Genomic_DNA"/>
</dbReference>
<reference evidence="1 2" key="1">
    <citation type="submission" date="2019-04" db="EMBL/GenBank/DDBJ databases">
        <title>A reverse ecology approach based on a biological definition of microbial populations.</title>
        <authorList>
            <person name="Arevalo P."/>
            <person name="Vaninsberghe D."/>
            <person name="Elsherbini J."/>
            <person name="Gore J."/>
            <person name="Polz M."/>
        </authorList>
    </citation>
    <scope>NUCLEOTIDE SEQUENCE [LARGE SCALE GENOMIC DNA]</scope>
    <source>
        <strain evidence="1 2">10N.261.46.E4</strain>
    </source>
</reference>
<comment type="caution">
    <text evidence="1">The sequence shown here is derived from an EMBL/GenBank/DDBJ whole genome shotgun (WGS) entry which is preliminary data.</text>
</comment>
<dbReference type="Pfam" id="PF04400">
    <property type="entry name" value="NqrM"/>
    <property type="match status" value="1"/>
</dbReference>
<dbReference type="Proteomes" id="UP000305234">
    <property type="component" value="Unassembled WGS sequence"/>
</dbReference>
<sequence>MTFLLTLLGFVGVVTLMAIGVIFSRKPIKGSCGGLVQLDIERECNCKDVCEGQSRKLYQIIEPSSLVSN</sequence>
<accession>A0A4U1Z2C4</accession>
<name>A0A4U1Z2C4_9VIBR</name>
<evidence type="ECO:0000313" key="1">
    <source>
        <dbReference type="EMBL" id="TKF26571.1"/>
    </source>
</evidence>
<dbReference type="InterPro" id="IPR007495">
    <property type="entry name" value="NqrM"/>
</dbReference>